<dbReference type="GO" id="GO:0003677">
    <property type="term" value="F:DNA binding"/>
    <property type="evidence" value="ECO:0007669"/>
    <property type="project" value="TreeGrafter"/>
</dbReference>
<comment type="similarity">
    <text evidence="6">Belongs to the class I-like SAM-binding methyltransferase superfamily. C5-methyltransferase family.</text>
</comment>
<dbReference type="GO" id="GO:0044027">
    <property type="term" value="P:negative regulation of gene expression via chromosomal CpG island methylation"/>
    <property type="evidence" value="ECO:0007669"/>
    <property type="project" value="TreeGrafter"/>
</dbReference>
<evidence type="ECO:0000256" key="4">
    <source>
        <dbReference type="ARBA" id="ARBA00022691"/>
    </source>
</evidence>
<dbReference type="Gene3D" id="3.40.50.150">
    <property type="entry name" value="Vaccinia Virus protein VP39"/>
    <property type="match status" value="1"/>
</dbReference>
<dbReference type="EC" id="2.1.1.37" evidence="1"/>
<dbReference type="InterPro" id="IPR001525">
    <property type="entry name" value="C5_MeTfrase"/>
</dbReference>
<evidence type="ECO:0000256" key="7">
    <source>
        <dbReference type="SAM" id="MobiDB-lite"/>
    </source>
</evidence>
<organism evidence="8 9">
    <name type="scientific">Mycolicibacterium brumae</name>
    <dbReference type="NCBI Taxonomy" id="85968"/>
    <lineage>
        <taxon>Bacteria</taxon>
        <taxon>Bacillati</taxon>
        <taxon>Actinomycetota</taxon>
        <taxon>Actinomycetes</taxon>
        <taxon>Mycobacteriales</taxon>
        <taxon>Mycobacteriaceae</taxon>
        <taxon>Mycolicibacterium</taxon>
    </lineage>
</organism>
<evidence type="ECO:0000313" key="8">
    <source>
        <dbReference type="EMBL" id="PIB73756.1"/>
    </source>
</evidence>
<keyword evidence="5" id="KW-0680">Restriction system</keyword>
<comment type="caution">
    <text evidence="8">The sequence shown here is derived from an EMBL/GenBank/DDBJ whole genome shotgun (WGS) entry which is preliminary data.</text>
</comment>
<dbReference type="Pfam" id="PF00145">
    <property type="entry name" value="DNA_methylase"/>
    <property type="match status" value="1"/>
</dbReference>
<dbReference type="PANTHER" id="PTHR10629">
    <property type="entry name" value="CYTOSINE-SPECIFIC METHYLTRANSFERASE"/>
    <property type="match status" value="1"/>
</dbReference>
<dbReference type="STRING" id="85968.GCA_900073015_03863"/>
<keyword evidence="4 6" id="KW-0949">S-adenosyl-L-methionine</keyword>
<dbReference type="GO" id="GO:0009307">
    <property type="term" value="P:DNA restriction-modification system"/>
    <property type="evidence" value="ECO:0007669"/>
    <property type="project" value="UniProtKB-KW"/>
</dbReference>
<dbReference type="PANTHER" id="PTHR10629:SF52">
    <property type="entry name" value="DNA (CYTOSINE-5)-METHYLTRANSFERASE 1"/>
    <property type="match status" value="1"/>
</dbReference>
<reference evidence="8 9" key="1">
    <citation type="journal article" date="2017" name="Infect. Genet. Evol.">
        <title>The new phylogeny of the genus Mycobacterium: The old and the news.</title>
        <authorList>
            <person name="Tortoli E."/>
            <person name="Fedrizzi T."/>
            <person name="Meehan C.J."/>
            <person name="Trovato A."/>
            <person name="Grottola A."/>
            <person name="Giacobazzi E."/>
            <person name="Serpini G.F."/>
            <person name="Tagliazucchi S."/>
            <person name="Fabio A."/>
            <person name="Bettua C."/>
            <person name="Bertorelli R."/>
            <person name="Frascaro F."/>
            <person name="De Sanctis V."/>
            <person name="Pecorari M."/>
            <person name="Jousson O."/>
            <person name="Segata N."/>
            <person name="Cirillo D.M."/>
        </authorList>
    </citation>
    <scope>NUCLEOTIDE SEQUENCE [LARGE SCALE GENOMIC DNA]</scope>
    <source>
        <strain evidence="8 9">CIP1034565</strain>
    </source>
</reference>
<accession>A0A2G5P667</accession>
<keyword evidence="2 6" id="KW-0489">Methyltransferase</keyword>
<feature type="active site" evidence="6">
    <location>
        <position position="80"/>
    </location>
</feature>
<keyword evidence="3 6" id="KW-0808">Transferase</keyword>
<dbReference type="Proteomes" id="UP000230551">
    <property type="component" value="Unassembled WGS sequence"/>
</dbReference>
<dbReference type="PROSITE" id="PS51679">
    <property type="entry name" value="SAM_MT_C5"/>
    <property type="match status" value="1"/>
</dbReference>
<dbReference type="SUPFAM" id="SSF53335">
    <property type="entry name" value="S-adenosyl-L-methionine-dependent methyltransferases"/>
    <property type="match status" value="1"/>
</dbReference>
<dbReference type="InterPro" id="IPR050390">
    <property type="entry name" value="C5-Methyltransferase"/>
</dbReference>
<evidence type="ECO:0000256" key="3">
    <source>
        <dbReference type="ARBA" id="ARBA00022679"/>
    </source>
</evidence>
<dbReference type="GO" id="GO:0003886">
    <property type="term" value="F:DNA (cytosine-5-)-methyltransferase activity"/>
    <property type="evidence" value="ECO:0007669"/>
    <property type="project" value="UniProtKB-EC"/>
</dbReference>
<evidence type="ECO:0000256" key="6">
    <source>
        <dbReference type="PROSITE-ProRule" id="PRU01016"/>
    </source>
</evidence>
<dbReference type="PRINTS" id="PR00105">
    <property type="entry name" value="C5METTRFRASE"/>
</dbReference>
<dbReference type="Gene3D" id="3.90.120.10">
    <property type="entry name" value="DNA Methylase, subunit A, domain 2"/>
    <property type="match status" value="1"/>
</dbReference>
<evidence type="ECO:0000256" key="5">
    <source>
        <dbReference type="ARBA" id="ARBA00022747"/>
    </source>
</evidence>
<keyword evidence="9" id="KW-1185">Reference proteome</keyword>
<gene>
    <name evidence="8" type="ORF">CQY22_015340</name>
</gene>
<name>A0A2G5P667_9MYCO</name>
<dbReference type="InterPro" id="IPR029063">
    <property type="entry name" value="SAM-dependent_MTases_sf"/>
</dbReference>
<dbReference type="GO" id="GO:0032259">
    <property type="term" value="P:methylation"/>
    <property type="evidence" value="ECO:0007669"/>
    <property type="project" value="UniProtKB-KW"/>
</dbReference>
<dbReference type="RefSeq" id="WP_090593848.1">
    <property type="nucleotide sequence ID" value="NZ_CP104302.1"/>
</dbReference>
<protein>
    <recommendedName>
        <fullName evidence="1">DNA (cytosine-5-)-methyltransferase</fullName>
        <ecNumber evidence="1">2.1.1.37</ecNumber>
    </recommendedName>
</protein>
<dbReference type="OrthoDB" id="9813719at2"/>
<evidence type="ECO:0000256" key="1">
    <source>
        <dbReference type="ARBA" id="ARBA00011975"/>
    </source>
</evidence>
<sequence length="369" mass="39657">MASDSTKVDSSDRIIDLFAGPGGLDVGAAWLGIPATGIESDENACSTRLNAGLGTVLGDVRNFGPDDFADATILTGGPPCQTFTVAGSGSGRRALDEVVRHVHELETSQPTHRKHSDFSDDRTALVLEPLRWALLAARAARPYRAIVLEQVQTVLPVWDAYKEVLERIGYNVAVGTLRAEEYGVPQTRRRAILVARLGDQKALLPEPTHTAFRKGAPQQEALDLQPWVSMGKALRTGSAFTVVSNYGSGGDPKKRGERHSAEPAATVTGKVTRNRLLHANGEATRLSHHDAGILQTFPRDYPWSGKDIGQQIGNAIPPRLGVHILAAALGIPVDPVELDRVVHSSWEAGRENPIRPTGPELQEAADARA</sequence>
<feature type="region of interest" description="Disordered" evidence="7">
    <location>
        <begin position="349"/>
        <end position="369"/>
    </location>
</feature>
<dbReference type="EMBL" id="PDCN02000024">
    <property type="protein sequence ID" value="PIB73756.1"/>
    <property type="molecule type" value="Genomic_DNA"/>
</dbReference>
<evidence type="ECO:0000313" key="9">
    <source>
        <dbReference type="Proteomes" id="UP000230551"/>
    </source>
</evidence>
<evidence type="ECO:0000256" key="2">
    <source>
        <dbReference type="ARBA" id="ARBA00022603"/>
    </source>
</evidence>
<dbReference type="AlphaFoldDB" id="A0A2G5P667"/>
<proteinExistence type="inferred from homology"/>